<dbReference type="RefSeq" id="XP_056072155.1">
    <property type="nucleotide sequence ID" value="XM_056214888.1"/>
</dbReference>
<dbReference type="EMBL" id="JAPEUX010000004">
    <property type="protein sequence ID" value="KAJ4354381.1"/>
    <property type="molecule type" value="Genomic_DNA"/>
</dbReference>
<proteinExistence type="predicted"/>
<accession>A0A9W9CB39</accession>
<evidence type="ECO:0000313" key="1">
    <source>
        <dbReference type="EMBL" id="KAJ4354381.1"/>
    </source>
</evidence>
<dbReference type="AlphaFoldDB" id="A0A9W9CB39"/>
<name>A0A9W9CB39_9PLEO</name>
<dbReference type="Proteomes" id="UP001140513">
    <property type="component" value="Unassembled WGS sequence"/>
</dbReference>
<protein>
    <submittedName>
        <fullName evidence="1">Uncharacterized protein</fullName>
    </submittedName>
</protein>
<gene>
    <name evidence="1" type="ORF">N0V89_006117</name>
</gene>
<keyword evidence="2" id="KW-1185">Reference proteome</keyword>
<comment type="caution">
    <text evidence="1">The sequence shown here is derived from an EMBL/GenBank/DDBJ whole genome shotgun (WGS) entry which is preliminary data.</text>
</comment>
<evidence type="ECO:0000313" key="2">
    <source>
        <dbReference type="Proteomes" id="UP001140513"/>
    </source>
</evidence>
<organism evidence="1 2">
    <name type="scientific">Didymosphaeria variabile</name>
    <dbReference type="NCBI Taxonomy" id="1932322"/>
    <lineage>
        <taxon>Eukaryota</taxon>
        <taxon>Fungi</taxon>
        <taxon>Dikarya</taxon>
        <taxon>Ascomycota</taxon>
        <taxon>Pezizomycotina</taxon>
        <taxon>Dothideomycetes</taxon>
        <taxon>Pleosporomycetidae</taxon>
        <taxon>Pleosporales</taxon>
        <taxon>Massarineae</taxon>
        <taxon>Didymosphaeriaceae</taxon>
        <taxon>Didymosphaeria</taxon>
    </lineage>
</organism>
<sequence length="115" mass="12726">MDHLDEIEKLSNRIARHAHVIYGAAYPSAHTFEVVTTCYPREAPGDAGGGGMREVPKNDFYTAKLVAYLGDNFKNCLVLIQSTPRPSDKGAIEALWGDVQACMLEIRRKFIATLT</sequence>
<dbReference type="GeneID" id="80909647"/>
<dbReference type="OrthoDB" id="10313649at2759"/>
<reference evidence="1" key="1">
    <citation type="submission" date="2022-10" db="EMBL/GenBank/DDBJ databases">
        <title>Tapping the CABI collections for fungal endophytes: first genome assemblies for Collariella, Neodidymelliopsis, Ascochyta clinopodiicola, Didymella pomorum, Didymosphaeria variabile, Neocosmospora piperis and Neocucurbitaria cava.</title>
        <authorList>
            <person name="Hill R."/>
        </authorList>
    </citation>
    <scope>NUCLEOTIDE SEQUENCE</scope>
    <source>
        <strain evidence="1">IMI 356815</strain>
    </source>
</reference>